<dbReference type="Pfam" id="PF03062">
    <property type="entry name" value="MBOAT"/>
    <property type="match status" value="1"/>
</dbReference>
<keyword evidence="2" id="KW-0808">Transferase</keyword>
<evidence type="ECO:0000256" key="3">
    <source>
        <dbReference type="ARBA" id="ARBA00022687"/>
    </source>
</evidence>
<evidence type="ECO:0000256" key="1">
    <source>
        <dbReference type="ARBA" id="ARBA00004141"/>
    </source>
</evidence>
<protein>
    <recommendedName>
        <fullName evidence="10">Protein-serine O-palmitoleoyltransferase porcupine</fullName>
        <ecNumber evidence="9">2.3.1.250</ecNumber>
    </recommendedName>
</protein>
<comment type="catalytic activity">
    <reaction evidence="11">
        <text>[Wnt protein]-L-serine + (9Z)-hexadecenoyl-CoA = [Wnt protein]-O-(9Z)-hexadecenoyl-L-serine + CoA</text>
        <dbReference type="Rhea" id="RHEA:45336"/>
        <dbReference type="Rhea" id="RHEA-COMP:11170"/>
        <dbReference type="Rhea" id="RHEA-COMP:11171"/>
        <dbReference type="ChEBI" id="CHEBI:29999"/>
        <dbReference type="ChEBI" id="CHEBI:57287"/>
        <dbReference type="ChEBI" id="CHEBI:61540"/>
        <dbReference type="ChEBI" id="CHEBI:85189"/>
        <dbReference type="EC" id="2.3.1.250"/>
    </reaction>
</comment>
<dbReference type="InterPro" id="IPR004299">
    <property type="entry name" value="MBOAT_fam"/>
</dbReference>
<keyword evidence="3" id="KW-0879">Wnt signaling pathway</keyword>
<evidence type="ECO:0000256" key="10">
    <source>
        <dbReference type="ARBA" id="ARBA00040371"/>
    </source>
</evidence>
<dbReference type="InterPro" id="IPR049941">
    <property type="entry name" value="LPLAT_7/PORCN-like"/>
</dbReference>
<comment type="caution">
    <text evidence="12">The sequence shown here is derived from an EMBL/GenBank/DDBJ whole genome shotgun (WGS) entry which is preliminary data.</text>
</comment>
<keyword evidence="5" id="KW-1133">Transmembrane helix</keyword>
<keyword evidence="7" id="KW-0012">Acyltransferase</keyword>
<reference evidence="12 13" key="1">
    <citation type="journal article" date="2015" name="Parasit. Vectors">
        <title>Draft genome of the scabies mite.</title>
        <authorList>
            <person name="Rider S.D.Jr."/>
            <person name="Morgan M.S."/>
            <person name="Arlian L.G."/>
        </authorList>
    </citation>
    <scope>NUCLEOTIDE SEQUENCE [LARGE SCALE GENOMIC DNA]</scope>
    <source>
        <strain evidence="12">Arlian Lab</strain>
    </source>
</reference>
<keyword evidence="6" id="KW-0472">Membrane</keyword>
<evidence type="ECO:0000256" key="11">
    <source>
        <dbReference type="ARBA" id="ARBA00047978"/>
    </source>
</evidence>
<evidence type="ECO:0000256" key="4">
    <source>
        <dbReference type="ARBA" id="ARBA00022692"/>
    </source>
</evidence>
<dbReference type="Proteomes" id="UP000616769">
    <property type="component" value="Unassembled WGS sequence"/>
</dbReference>
<evidence type="ECO:0000256" key="9">
    <source>
        <dbReference type="ARBA" id="ARBA00038867"/>
    </source>
</evidence>
<dbReference type="PANTHER" id="PTHR13906">
    <property type="entry name" value="PORCUPINE"/>
    <property type="match status" value="1"/>
</dbReference>
<dbReference type="PANTHER" id="PTHR13906:SF12">
    <property type="entry name" value="PROTEIN-SERINE O-PALMITOLEOYLTRANSFERASE PORCUPINE"/>
    <property type="match status" value="1"/>
</dbReference>
<evidence type="ECO:0000256" key="6">
    <source>
        <dbReference type="ARBA" id="ARBA00023136"/>
    </source>
</evidence>
<name>A0A132ACA2_SARSC</name>
<organism evidence="12 13">
    <name type="scientific">Sarcoptes scabiei</name>
    <name type="common">Itch mite</name>
    <name type="synonym">Acarus scabiei</name>
    <dbReference type="NCBI Taxonomy" id="52283"/>
    <lineage>
        <taxon>Eukaryota</taxon>
        <taxon>Metazoa</taxon>
        <taxon>Ecdysozoa</taxon>
        <taxon>Arthropoda</taxon>
        <taxon>Chelicerata</taxon>
        <taxon>Arachnida</taxon>
        <taxon>Acari</taxon>
        <taxon>Acariformes</taxon>
        <taxon>Sarcoptiformes</taxon>
        <taxon>Astigmata</taxon>
        <taxon>Psoroptidia</taxon>
        <taxon>Sarcoptoidea</taxon>
        <taxon>Sarcoptidae</taxon>
        <taxon>Sarcoptinae</taxon>
        <taxon>Sarcoptes</taxon>
    </lineage>
</organism>
<dbReference type="OrthoDB" id="2801544at2759"/>
<dbReference type="GO" id="GO:0030258">
    <property type="term" value="P:lipid modification"/>
    <property type="evidence" value="ECO:0007669"/>
    <property type="project" value="TreeGrafter"/>
</dbReference>
<sequence>MFDLWNFQVTITKPRKIEWPRSLVDVVVAWNIPMHRWLKKHVFQEIRKYCNVYCTIMATYLISSLMHGFNFQIWSVLLTLGLLTQAEFKLRNIFSKIFSACVESRECFLRLNRPDKIRDQFVCDKHQRTKMRFGFVKTINLVFTCIALINLAFLGSLFDGQPNSSSISNVWIKWKNLKFYSFIILITEFILYEILKVKFN</sequence>
<evidence type="ECO:0000256" key="5">
    <source>
        <dbReference type="ARBA" id="ARBA00022989"/>
    </source>
</evidence>
<evidence type="ECO:0000256" key="7">
    <source>
        <dbReference type="ARBA" id="ARBA00023315"/>
    </source>
</evidence>
<accession>A0A132ACA2</accession>
<dbReference type="AlphaFoldDB" id="A0A132ACA2"/>
<evidence type="ECO:0000313" key="12">
    <source>
        <dbReference type="EMBL" id="KPM08553.1"/>
    </source>
</evidence>
<dbReference type="GO" id="GO:0016055">
    <property type="term" value="P:Wnt signaling pathway"/>
    <property type="evidence" value="ECO:0007669"/>
    <property type="project" value="UniProtKB-KW"/>
</dbReference>
<dbReference type="GO" id="GO:0061355">
    <property type="term" value="P:Wnt protein secretion"/>
    <property type="evidence" value="ECO:0007669"/>
    <property type="project" value="TreeGrafter"/>
</dbReference>
<keyword evidence="4" id="KW-0812">Transmembrane</keyword>
<dbReference type="VEuPathDB" id="VectorBase:SSCA002286"/>
<dbReference type="EC" id="2.3.1.250" evidence="9"/>
<dbReference type="GO" id="GO:0017147">
    <property type="term" value="F:Wnt-protein binding"/>
    <property type="evidence" value="ECO:0007669"/>
    <property type="project" value="TreeGrafter"/>
</dbReference>
<evidence type="ECO:0000256" key="8">
    <source>
        <dbReference type="ARBA" id="ARBA00038269"/>
    </source>
</evidence>
<dbReference type="GO" id="GO:0016020">
    <property type="term" value="C:membrane"/>
    <property type="evidence" value="ECO:0007669"/>
    <property type="project" value="UniProtKB-SubCell"/>
</dbReference>
<proteinExistence type="inferred from homology"/>
<comment type="similarity">
    <text evidence="8">Belongs to the membrane-bound acyltransferase family. Porcupine subfamily.</text>
</comment>
<comment type="subcellular location">
    <subcellularLocation>
        <location evidence="1">Membrane</location>
        <topology evidence="1">Multi-pass membrane protein</topology>
    </subcellularLocation>
</comment>
<dbReference type="EMBL" id="JXLN01012498">
    <property type="protein sequence ID" value="KPM08553.1"/>
    <property type="molecule type" value="Genomic_DNA"/>
</dbReference>
<evidence type="ECO:0000256" key="2">
    <source>
        <dbReference type="ARBA" id="ARBA00022679"/>
    </source>
</evidence>
<evidence type="ECO:0000313" key="13">
    <source>
        <dbReference type="Proteomes" id="UP000616769"/>
    </source>
</evidence>
<dbReference type="GO" id="GO:0005783">
    <property type="term" value="C:endoplasmic reticulum"/>
    <property type="evidence" value="ECO:0007669"/>
    <property type="project" value="TreeGrafter"/>
</dbReference>
<dbReference type="GO" id="GO:1990698">
    <property type="term" value="F:palmitoleoyltransferase activity"/>
    <property type="evidence" value="ECO:0007669"/>
    <property type="project" value="UniProtKB-EC"/>
</dbReference>
<gene>
    <name evidence="12" type="ORF">QR98_0070750</name>
</gene>